<organism evidence="1 2">
    <name type="scientific">Bacillus phage B5S</name>
    <dbReference type="NCBI Taxonomy" id="1126949"/>
    <lineage>
        <taxon>Viruses</taxon>
        <taxon>Duplodnaviria</taxon>
        <taxon>Heunggongvirae</taxon>
        <taxon>Uroviricota</taxon>
        <taxon>Caudoviricetes</taxon>
        <taxon>Herelleviridae</taxon>
        <taxon>Bastillevirinae</taxon>
        <taxon>Bequatrovirus</taxon>
        <taxon>Bequatrovirus B4</taxon>
    </lineage>
</organism>
<accession>J9PQV5</accession>
<dbReference type="Proteomes" id="UP000006291">
    <property type="component" value="Segment"/>
</dbReference>
<reference evidence="1 2" key="1">
    <citation type="submission" date="2011-09" db="EMBL/GenBank/DDBJ databases">
        <title>Complete Genome Sequence of Bacillus cereus Bacteriophage B5S.</title>
        <authorList>
            <person name="Lee J.-H."/>
            <person name="Shin H."/>
            <person name="Son B."/>
            <person name="Ryu S."/>
        </authorList>
    </citation>
    <scope>NUCLEOTIDE SEQUENCE [LARGE SCALE GENOMIC DNA]</scope>
</reference>
<sequence>MSKTNFYIPFRGQLLLHDYLLDRVRLLRKYRGYTQELAMLDKTIGNLEKHMEKHNPYYFKTGRNMVSSYGGSISNS</sequence>
<evidence type="ECO:0000313" key="2">
    <source>
        <dbReference type="Proteomes" id="UP000006291"/>
    </source>
</evidence>
<proteinExistence type="predicted"/>
<gene>
    <name evidence="1" type="ORF">B5S_0188</name>
</gene>
<dbReference type="EMBL" id="JN797796">
    <property type="protein sequence ID" value="AEW47422.1"/>
    <property type="molecule type" value="Genomic_DNA"/>
</dbReference>
<protein>
    <submittedName>
        <fullName evidence="1">Uncharacterized protein</fullName>
    </submittedName>
</protein>
<name>J9PQV5_9CAUD</name>
<evidence type="ECO:0000313" key="1">
    <source>
        <dbReference type="EMBL" id="AEW47422.1"/>
    </source>
</evidence>